<organism evidence="1 2">
    <name type="scientific">Mycoplasma wenyonii</name>
    <dbReference type="NCBI Taxonomy" id="65123"/>
    <lineage>
        <taxon>Bacteria</taxon>
        <taxon>Bacillati</taxon>
        <taxon>Mycoplasmatota</taxon>
        <taxon>Mollicutes</taxon>
        <taxon>Mycoplasmataceae</taxon>
        <taxon>Mycoplasma</taxon>
    </lineage>
</organism>
<comment type="caution">
    <text evidence="1">The sequence shown here is derived from an EMBL/GenBank/DDBJ whole genome shotgun (WGS) entry which is preliminary data.</text>
</comment>
<name>A0A328PIZ1_9MOLU</name>
<reference evidence="2" key="1">
    <citation type="submission" date="2018-06" db="EMBL/GenBank/DDBJ databases">
        <authorList>
            <person name="Martinez Ocampo F."/>
            <person name="Quiroz Castaneda R.E."/>
            <person name="Rojas Lopez X."/>
        </authorList>
    </citation>
    <scope>NUCLEOTIDE SEQUENCE [LARGE SCALE GENOMIC DNA]</scope>
    <source>
        <strain evidence="2">INIFAP02</strain>
    </source>
</reference>
<gene>
    <name evidence="1" type="ORF">DNK47_02045</name>
</gene>
<sequence>MQLQDYRGGRAGGTEHIWQLTVYKSGTTKFGSTGRGEGENYADDDIRCNEKPFEVTKWTYGTGNSEHDSWEKPVTDVKFKLDNCKRIGGRKTCDIKIADSVGLKWGTKVKPKAIFCASH</sequence>
<dbReference type="Proteomes" id="UP000249762">
    <property type="component" value="Unassembled WGS sequence"/>
</dbReference>
<accession>A0A328PIZ1</accession>
<evidence type="ECO:0000313" key="1">
    <source>
        <dbReference type="EMBL" id="RAO95043.1"/>
    </source>
</evidence>
<dbReference type="AlphaFoldDB" id="A0A328PIZ1"/>
<protein>
    <submittedName>
        <fullName evidence="1">Uncharacterized protein</fullName>
    </submittedName>
</protein>
<proteinExistence type="predicted"/>
<dbReference type="EMBL" id="QKVO01000006">
    <property type="protein sequence ID" value="RAO95043.1"/>
    <property type="molecule type" value="Genomic_DNA"/>
</dbReference>
<evidence type="ECO:0000313" key="2">
    <source>
        <dbReference type="Proteomes" id="UP000249762"/>
    </source>
</evidence>
<dbReference type="RefSeq" id="WP_112665487.1">
    <property type="nucleotide sequence ID" value="NZ_QKVO01000006.1"/>
</dbReference>
<keyword evidence="2" id="KW-1185">Reference proteome</keyword>